<keyword evidence="8" id="KW-1185">Reference proteome</keyword>
<keyword evidence="5" id="KW-0067">ATP-binding</keyword>
<dbReference type="AlphaFoldDB" id="A0A226D5E4"/>
<dbReference type="PROSITE" id="PS00108">
    <property type="entry name" value="PROTEIN_KINASE_ST"/>
    <property type="match status" value="1"/>
</dbReference>
<accession>A0A226D5E4</accession>
<dbReference type="SUPFAM" id="SSF56112">
    <property type="entry name" value="Protein kinase-like (PK-like)"/>
    <property type="match status" value="1"/>
</dbReference>
<sequence>MLLDNWKFSCDPLQRLRLAKRAGYGGIIGYNVPAGYKTPPVNSTKFTKQKKFLPTGEQVAVKSILKIYNGSILESEVLQCGNISDAIVRLLYAYESDIYIHFVTDLMQGSLLDFTKLLRQDHAKIYAVELGLGLEALHSFGVAHRDLKPANVFLDQQFHIKIGDFGCSAKLGEGKVRRELHQLGTKVYWAPENYCNDWTLNSDWWAYGCIVFEMFTKGRLFLTNEILLDLETKNVSKRSLWLRIMANMVDEEVKKNILTHIPLLKINRVNKDSGRNDDAALQFFQMEMFARIFTNNTDFRIDQDFRFDHKIKSCYQTNSLIGQLF</sequence>
<dbReference type="GO" id="GO:0004674">
    <property type="term" value="F:protein serine/threonine kinase activity"/>
    <property type="evidence" value="ECO:0007669"/>
    <property type="project" value="UniProtKB-KW"/>
</dbReference>
<dbReference type="EMBL" id="LNIX01000032">
    <property type="protein sequence ID" value="OXA40785.1"/>
    <property type="molecule type" value="Genomic_DNA"/>
</dbReference>
<dbReference type="PANTHER" id="PTHR24351">
    <property type="entry name" value="RIBOSOMAL PROTEIN S6 KINASE"/>
    <property type="match status" value="1"/>
</dbReference>
<dbReference type="InterPro" id="IPR000719">
    <property type="entry name" value="Prot_kinase_dom"/>
</dbReference>
<evidence type="ECO:0000256" key="1">
    <source>
        <dbReference type="ARBA" id="ARBA00022527"/>
    </source>
</evidence>
<dbReference type="PROSITE" id="PS50011">
    <property type="entry name" value="PROTEIN_KINASE_DOM"/>
    <property type="match status" value="1"/>
</dbReference>
<dbReference type="STRING" id="158441.A0A226D5E4"/>
<feature type="domain" description="Protein kinase" evidence="6">
    <location>
        <begin position="13"/>
        <end position="284"/>
    </location>
</feature>
<proteinExistence type="predicted"/>
<dbReference type="InterPro" id="IPR011009">
    <property type="entry name" value="Kinase-like_dom_sf"/>
</dbReference>
<organism evidence="7 8">
    <name type="scientific">Folsomia candida</name>
    <name type="common">Springtail</name>
    <dbReference type="NCBI Taxonomy" id="158441"/>
    <lineage>
        <taxon>Eukaryota</taxon>
        <taxon>Metazoa</taxon>
        <taxon>Ecdysozoa</taxon>
        <taxon>Arthropoda</taxon>
        <taxon>Hexapoda</taxon>
        <taxon>Collembola</taxon>
        <taxon>Entomobryomorpha</taxon>
        <taxon>Isotomoidea</taxon>
        <taxon>Isotomidae</taxon>
        <taxon>Proisotominae</taxon>
        <taxon>Folsomia</taxon>
    </lineage>
</organism>
<dbReference type="InterPro" id="IPR008271">
    <property type="entry name" value="Ser/Thr_kinase_AS"/>
</dbReference>
<evidence type="ECO:0000313" key="7">
    <source>
        <dbReference type="EMBL" id="OXA40785.1"/>
    </source>
</evidence>
<reference evidence="7 8" key="1">
    <citation type="submission" date="2015-12" db="EMBL/GenBank/DDBJ databases">
        <title>The genome of Folsomia candida.</title>
        <authorList>
            <person name="Faddeeva A."/>
            <person name="Derks M.F."/>
            <person name="Anvar Y."/>
            <person name="Smit S."/>
            <person name="Van Straalen N."/>
            <person name="Roelofs D."/>
        </authorList>
    </citation>
    <scope>NUCLEOTIDE SEQUENCE [LARGE SCALE GENOMIC DNA]</scope>
    <source>
        <strain evidence="7 8">VU population</strain>
        <tissue evidence="7">Whole body</tissue>
    </source>
</reference>
<dbReference type="CDD" id="cd00180">
    <property type="entry name" value="PKc"/>
    <property type="match status" value="1"/>
</dbReference>
<evidence type="ECO:0000259" key="6">
    <source>
        <dbReference type="PROSITE" id="PS50011"/>
    </source>
</evidence>
<dbReference type="Pfam" id="PF00069">
    <property type="entry name" value="Pkinase"/>
    <property type="match status" value="1"/>
</dbReference>
<evidence type="ECO:0000256" key="5">
    <source>
        <dbReference type="ARBA" id="ARBA00022840"/>
    </source>
</evidence>
<keyword evidence="4 7" id="KW-0418">Kinase</keyword>
<name>A0A226D5E4_FOLCA</name>
<evidence type="ECO:0000313" key="8">
    <source>
        <dbReference type="Proteomes" id="UP000198287"/>
    </source>
</evidence>
<evidence type="ECO:0000256" key="4">
    <source>
        <dbReference type="ARBA" id="ARBA00022777"/>
    </source>
</evidence>
<comment type="caution">
    <text evidence="7">The sequence shown here is derived from an EMBL/GenBank/DDBJ whole genome shotgun (WGS) entry which is preliminary data.</text>
</comment>
<keyword evidence="2" id="KW-0808">Transferase</keyword>
<dbReference type="Gene3D" id="1.10.510.10">
    <property type="entry name" value="Transferase(Phosphotransferase) domain 1"/>
    <property type="match status" value="1"/>
</dbReference>
<evidence type="ECO:0000256" key="2">
    <source>
        <dbReference type="ARBA" id="ARBA00022679"/>
    </source>
</evidence>
<protein>
    <submittedName>
        <fullName evidence="7">Ribosomal protein S6 kinase 2 alpha</fullName>
    </submittedName>
</protein>
<gene>
    <name evidence="7" type="ORF">Fcan01_24487</name>
</gene>
<dbReference type="Proteomes" id="UP000198287">
    <property type="component" value="Unassembled WGS sequence"/>
</dbReference>
<dbReference type="SMART" id="SM00220">
    <property type="entry name" value="S_TKc"/>
    <property type="match status" value="1"/>
</dbReference>
<keyword evidence="3" id="KW-0547">Nucleotide-binding</keyword>
<evidence type="ECO:0000256" key="3">
    <source>
        <dbReference type="ARBA" id="ARBA00022741"/>
    </source>
</evidence>
<dbReference type="OrthoDB" id="10252171at2759"/>
<keyword evidence="1" id="KW-0723">Serine/threonine-protein kinase</keyword>
<dbReference type="GO" id="GO:0005524">
    <property type="term" value="F:ATP binding"/>
    <property type="evidence" value="ECO:0007669"/>
    <property type="project" value="UniProtKB-KW"/>
</dbReference>